<feature type="domain" description="PAS" evidence="2">
    <location>
        <begin position="39"/>
        <end position="75"/>
    </location>
</feature>
<sequence length="114" mass="11911">MDSWPHAVPARLLDLSADLACVAGIGGLFREISGDWAALLGWTETELLSRTFIELVHAEDADATQAQLDAAREGGAASSVSRTGSWPRTGQSGGCSGRRSECLRNGPSAPSRAT</sequence>
<evidence type="ECO:0000256" key="1">
    <source>
        <dbReference type="SAM" id="MobiDB-lite"/>
    </source>
</evidence>
<evidence type="ECO:0000313" key="3">
    <source>
        <dbReference type="EMBL" id="PYI69105.1"/>
    </source>
</evidence>
<dbReference type="Gene3D" id="3.30.450.20">
    <property type="entry name" value="PAS domain"/>
    <property type="match status" value="1"/>
</dbReference>
<feature type="region of interest" description="Disordered" evidence="1">
    <location>
        <begin position="66"/>
        <end position="114"/>
    </location>
</feature>
<evidence type="ECO:0000259" key="2">
    <source>
        <dbReference type="PROSITE" id="PS50112"/>
    </source>
</evidence>
<accession>A0A2V5LBT3</accession>
<dbReference type="AlphaFoldDB" id="A0A2V5LBT3"/>
<dbReference type="InterPro" id="IPR013767">
    <property type="entry name" value="PAS_fold"/>
</dbReference>
<dbReference type="SMART" id="SM00091">
    <property type="entry name" value="PAS"/>
    <property type="match status" value="1"/>
</dbReference>
<dbReference type="Pfam" id="PF00989">
    <property type="entry name" value="PAS"/>
    <property type="match status" value="1"/>
</dbReference>
<dbReference type="CDD" id="cd00130">
    <property type="entry name" value="PAS"/>
    <property type="match status" value="1"/>
</dbReference>
<dbReference type="InterPro" id="IPR035965">
    <property type="entry name" value="PAS-like_dom_sf"/>
</dbReference>
<evidence type="ECO:0000313" key="4">
    <source>
        <dbReference type="Proteomes" id="UP000247832"/>
    </source>
</evidence>
<keyword evidence="4" id="KW-1185">Reference proteome</keyword>
<dbReference type="SUPFAM" id="SSF55785">
    <property type="entry name" value="PYP-like sensor domain (PAS domain)"/>
    <property type="match status" value="1"/>
</dbReference>
<proteinExistence type="predicted"/>
<name>A0A2V5LBT3_9MICC</name>
<dbReference type="Proteomes" id="UP000247832">
    <property type="component" value="Unassembled WGS sequence"/>
</dbReference>
<comment type="caution">
    <text evidence="3">The sequence shown here is derived from an EMBL/GenBank/DDBJ whole genome shotgun (WGS) entry which is preliminary data.</text>
</comment>
<dbReference type="GO" id="GO:0006355">
    <property type="term" value="P:regulation of DNA-templated transcription"/>
    <property type="evidence" value="ECO:0007669"/>
    <property type="project" value="InterPro"/>
</dbReference>
<feature type="compositionally biased region" description="Polar residues" evidence="1">
    <location>
        <begin position="78"/>
        <end position="90"/>
    </location>
</feature>
<dbReference type="EMBL" id="QJVD01000003">
    <property type="protein sequence ID" value="PYI69105.1"/>
    <property type="molecule type" value="Genomic_DNA"/>
</dbReference>
<dbReference type="NCBIfam" id="TIGR00229">
    <property type="entry name" value="sensory_box"/>
    <property type="match status" value="1"/>
</dbReference>
<dbReference type="InterPro" id="IPR000014">
    <property type="entry name" value="PAS"/>
</dbReference>
<dbReference type="PROSITE" id="PS50112">
    <property type="entry name" value="PAS"/>
    <property type="match status" value="1"/>
</dbReference>
<gene>
    <name evidence="3" type="ORF">CVV68_03755</name>
</gene>
<reference evidence="3 4" key="1">
    <citation type="submission" date="2018-05" db="EMBL/GenBank/DDBJ databases">
        <title>Genetic diversity of glacier-inhabiting Cryobacterium bacteria in China and description of Cryobacterium mengkeensis sp. nov. and Arthrobacter glacialis sp. nov.</title>
        <authorList>
            <person name="Liu Q."/>
            <person name="Xin Y.-H."/>
        </authorList>
    </citation>
    <scope>NUCLEOTIDE SEQUENCE [LARGE SCALE GENOMIC DNA]</scope>
    <source>
        <strain evidence="3 4">LI2</strain>
    </source>
</reference>
<dbReference type="OrthoDB" id="3190266at2"/>
<organism evidence="3 4">
    <name type="scientific">Arthrobacter livingstonensis</name>
    <dbReference type="NCBI Taxonomy" id="670078"/>
    <lineage>
        <taxon>Bacteria</taxon>
        <taxon>Bacillati</taxon>
        <taxon>Actinomycetota</taxon>
        <taxon>Actinomycetes</taxon>
        <taxon>Micrococcales</taxon>
        <taxon>Micrococcaceae</taxon>
        <taxon>Arthrobacter</taxon>
    </lineage>
</organism>
<protein>
    <recommendedName>
        <fullName evidence="2">PAS domain-containing protein</fullName>
    </recommendedName>
</protein>